<evidence type="ECO:0000259" key="1">
    <source>
        <dbReference type="Pfam" id="PF09851"/>
    </source>
</evidence>
<dbReference type="OrthoDB" id="3698908at2"/>
<evidence type="ECO:0000313" key="4">
    <source>
        <dbReference type="Proteomes" id="UP000295281"/>
    </source>
</evidence>
<sequence length="301" mass="32290">MAEVFGSDGTWSLDGDVVRIVPGTGRRVGGLRRALGEIEVPVQALAGVAHEPGRRGGRLRLRLRPGADPLTQVAAGRLPEASDPYRLAVAADRNGVSEYFADELRTVMALEQVPSAPSDRYLMPGPSVPLTATSPDGSVEFDGDRIRLAWRWGAESSKSSAGHREFTVGDLVGVDWEPAAGLGYGRLSFRREAGGGDLLPEHDPYSLRLWGFDKENWGTLLVAAAVAARLRHPYAPPLPEGGPVRELPAAPADSDSEVLLRRLRELGELHRDGVLTDEEFTEAKKPLLARLRAANSGDGAA</sequence>
<gene>
    <name evidence="3" type="ORF">EV190_13814</name>
</gene>
<dbReference type="AlphaFoldDB" id="A0A4R6UD99"/>
<dbReference type="Pfam" id="PF14472">
    <property type="entry name" value="DUF4429"/>
    <property type="match status" value="2"/>
</dbReference>
<dbReference type="Proteomes" id="UP000295281">
    <property type="component" value="Unassembled WGS sequence"/>
</dbReference>
<comment type="caution">
    <text evidence="3">The sequence shown here is derived from an EMBL/GenBank/DDBJ whole genome shotgun (WGS) entry which is preliminary data.</text>
</comment>
<evidence type="ECO:0000259" key="2">
    <source>
        <dbReference type="Pfam" id="PF14472"/>
    </source>
</evidence>
<feature type="domain" description="DUF4429" evidence="2">
    <location>
        <begin position="139"/>
        <end position="226"/>
    </location>
</feature>
<reference evidence="3 4" key="1">
    <citation type="submission" date="2019-03" db="EMBL/GenBank/DDBJ databases">
        <title>Genomic Encyclopedia of Type Strains, Phase IV (KMG-IV): sequencing the most valuable type-strain genomes for metagenomic binning, comparative biology and taxonomic classification.</title>
        <authorList>
            <person name="Goeker M."/>
        </authorList>
    </citation>
    <scope>NUCLEOTIDE SEQUENCE [LARGE SCALE GENOMIC DNA]</scope>
    <source>
        <strain evidence="3 4">DSM 46770</strain>
    </source>
</reference>
<accession>A0A4R6UD99</accession>
<dbReference type="Pfam" id="PF09851">
    <property type="entry name" value="SHOCT"/>
    <property type="match status" value="1"/>
</dbReference>
<keyword evidence="4" id="KW-1185">Reference proteome</keyword>
<dbReference type="InterPro" id="IPR027860">
    <property type="entry name" value="DUF4429"/>
</dbReference>
<dbReference type="EMBL" id="SNYN01000038">
    <property type="protein sequence ID" value="TDQ43916.1"/>
    <property type="molecule type" value="Genomic_DNA"/>
</dbReference>
<feature type="domain" description="DUF4429" evidence="2">
    <location>
        <begin position="11"/>
        <end position="104"/>
    </location>
</feature>
<feature type="domain" description="SHOCT" evidence="1">
    <location>
        <begin position="262"/>
        <end position="288"/>
    </location>
</feature>
<evidence type="ECO:0000313" key="3">
    <source>
        <dbReference type="EMBL" id="TDQ43916.1"/>
    </source>
</evidence>
<protein>
    <submittedName>
        <fullName evidence="3">Putative oligomerization/nucleic acid binding protein</fullName>
    </submittedName>
</protein>
<proteinExistence type="predicted"/>
<name>A0A4R6UD99_9ACTN</name>
<dbReference type="RefSeq" id="WP_133743691.1">
    <property type="nucleotide sequence ID" value="NZ_SNYN01000038.1"/>
</dbReference>
<organism evidence="3 4">
    <name type="scientific">Actinorugispora endophytica</name>
    <dbReference type="NCBI Taxonomy" id="1605990"/>
    <lineage>
        <taxon>Bacteria</taxon>
        <taxon>Bacillati</taxon>
        <taxon>Actinomycetota</taxon>
        <taxon>Actinomycetes</taxon>
        <taxon>Streptosporangiales</taxon>
        <taxon>Nocardiopsidaceae</taxon>
        <taxon>Actinorugispora</taxon>
    </lineage>
</organism>
<dbReference type="InterPro" id="IPR018649">
    <property type="entry name" value="SHOCT"/>
</dbReference>